<dbReference type="Proteomes" id="UP000815325">
    <property type="component" value="Unassembled WGS sequence"/>
</dbReference>
<feature type="region of interest" description="Disordered" evidence="1">
    <location>
        <begin position="684"/>
        <end position="772"/>
    </location>
</feature>
<name>A0ABQ7GN44_DUNSA</name>
<accession>A0ABQ7GN44</accession>
<feature type="compositionally biased region" description="Basic and acidic residues" evidence="1">
    <location>
        <begin position="744"/>
        <end position="769"/>
    </location>
</feature>
<feature type="compositionally biased region" description="Basic and acidic residues" evidence="1">
    <location>
        <begin position="1"/>
        <end position="64"/>
    </location>
</feature>
<feature type="compositionally biased region" description="Acidic residues" evidence="1">
    <location>
        <begin position="264"/>
        <end position="276"/>
    </location>
</feature>
<evidence type="ECO:0000313" key="2">
    <source>
        <dbReference type="EMBL" id="KAF5835984.1"/>
    </source>
</evidence>
<keyword evidence="3" id="KW-1185">Reference proteome</keyword>
<proteinExistence type="predicted"/>
<reference evidence="2" key="1">
    <citation type="submission" date="2017-08" db="EMBL/GenBank/DDBJ databases">
        <authorList>
            <person name="Polle J.E."/>
            <person name="Barry K."/>
            <person name="Cushman J."/>
            <person name="Schmutz J."/>
            <person name="Tran D."/>
            <person name="Hathwaick L.T."/>
            <person name="Yim W.C."/>
            <person name="Jenkins J."/>
            <person name="Mckie-Krisberg Z.M."/>
            <person name="Prochnik S."/>
            <person name="Lindquist E."/>
            <person name="Dockter R.B."/>
            <person name="Adam C."/>
            <person name="Molina H."/>
            <person name="Bunkerborg J."/>
            <person name="Jin E."/>
            <person name="Buchheim M."/>
            <person name="Magnuson J."/>
        </authorList>
    </citation>
    <scope>NUCLEOTIDE SEQUENCE</scope>
    <source>
        <strain evidence="2">CCAP 19/18</strain>
    </source>
</reference>
<feature type="region of interest" description="Disordered" evidence="1">
    <location>
        <begin position="1"/>
        <end position="326"/>
    </location>
</feature>
<organism evidence="2 3">
    <name type="scientific">Dunaliella salina</name>
    <name type="common">Green alga</name>
    <name type="synonym">Protococcus salinus</name>
    <dbReference type="NCBI Taxonomy" id="3046"/>
    <lineage>
        <taxon>Eukaryota</taxon>
        <taxon>Viridiplantae</taxon>
        <taxon>Chlorophyta</taxon>
        <taxon>core chlorophytes</taxon>
        <taxon>Chlorophyceae</taxon>
        <taxon>CS clade</taxon>
        <taxon>Chlamydomonadales</taxon>
        <taxon>Dunaliellaceae</taxon>
        <taxon>Dunaliella</taxon>
    </lineage>
</organism>
<feature type="compositionally biased region" description="Gly residues" evidence="1">
    <location>
        <begin position="130"/>
        <end position="139"/>
    </location>
</feature>
<gene>
    <name evidence="2" type="ORF">DUNSADRAFT_6599</name>
</gene>
<feature type="compositionally biased region" description="Basic and acidic residues" evidence="1">
    <location>
        <begin position="215"/>
        <end position="227"/>
    </location>
</feature>
<feature type="compositionally biased region" description="Acidic residues" evidence="1">
    <location>
        <begin position="315"/>
        <end position="326"/>
    </location>
</feature>
<feature type="compositionally biased region" description="Low complexity" evidence="1">
    <location>
        <begin position="235"/>
        <end position="249"/>
    </location>
</feature>
<feature type="compositionally biased region" description="Acidic residues" evidence="1">
    <location>
        <begin position="73"/>
        <end position="83"/>
    </location>
</feature>
<feature type="compositionally biased region" description="Gly residues" evidence="1">
    <location>
        <begin position="284"/>
        <end position="294"/>
    </location>
</feature>
<sequence length="814" mass="84183">MSTRDKEEDVPSRSARGDTDPAKRLESRDKDGHRHKDAYQSKSNGERTRMHKDAYHSKSNGERTRMHKTSGREEEEEEEEEEEGGRVRGSGRGSRYEDDSSKGKRSRSYGDDEGGHHDVRGKRSKSFNGDEGGGWGDGYGWEEEEGWGGRYGSEKSGQRAMKPGGLRAAGSQQGYHRGDYEEGKKPPGAWETALAAGERRRASEQAAQLAARLAKGKDPATALDRRTRIGGSAAGGAATAAAAGNGIPAESLAAKAGRRKDAMDEGDLDAAEELPLEEEKLAGGVEGKVGGKTGGVDTAGPRVGGSRTGGRYREEEEEMQPMEEDEAVGLGKRGRVGLAVGKGGLAGRLGRYRELEDEMDIGDVAMDGRVRGRGMVGGKAAAAAALGGMRGGRAGYPAGYEEEEELGGMLLDDEMFEKDEDGYATAMMEGRRVMVPRKTPGMAAFAHNPAALLAKHSLASGGVVGGMGSRAMGMKPGGLVRGVGAGLGMGAGVQGLTHPQMMNLPMGAAKMGIDPHLKNTASALGLSSEFVPVVAYVHRELLEFLETRSQPVILGRSGNLLSAPAARGAGLPNRAIASRLMATGGLDDAYADEEAGYEDEVDEGDAGYGEGLEELAVPAHQGGPWLAPRGGADVSMRGAGPSRGVGFAQRAAAAHLGGLGGAAYEGPPGPTRWGVGGVGSRLAGRIAPPGPSAVGGAGAEGYPEEQEEAVPHAPHAPHGAHVQGEGGGGATRGAGAKVPSKYTPRHDGGGRSGDRGERGGSAHGGKGDDGGWVSVVRRPDVAVAAALGQPLMCSSKVETVFLCCSLTLLLMLLL</sequence>
<dbReference type="EMBL" id="MU069680">
    <property type="protein sequence ID" value="KAF5835984.1"/>
    <property type="molecule type" value="Genomic_DNA"/>
</dbReference>
<protein>
    <submittedName>
        <fullName evidence="2">Uncharacterized protein</fullName>
    </submittedName>
</protein>
<comment type="caution">
    <text evidence="2">The sequence shown here is derived from an EMBL/GenBank/DDBJ whole genome shotgun (WGS) entry which is preliminary data.</text>
</comment>
<feature type="compositionally biased region" description="Low complexity" evidence="1">
    <location>
        <begin position="711"/>
        <end position="723"/>
    </location>
</feature>
<evidence type="ECO:0000313" key="3">
    <source>
        <dbReference type="Proteomes" id="UP000815325"/>
    </source>
</evidence>
<evidence type="ECO:0000256" key="1">
    <source>
        <dbReference type="SAM" id="MobiDB-lite"/>
    </source>
</evidence>
<feature type="compositionally biased region" description="Basic and acidic residues" evidence="1">
    <location>
        <begin position="94"/>
        <end position="118"/>
    </location>
</feature>
<feature type="compositionally biased region" description="Basic and acidic residues" evidence="1">
    <location>
        <begin position="176"/>
        <end position="185"/>
    </location>
</feature>